<accession>A0A8A4TQI6</accession>
<proteinExistence type="predicted"/>
<evidence type="ECO:0000313" key="2">
    <source>
        <dbReference type="EMBL" id="QTD51444.1"/>
    </source>
</evidence>
<reference evidence="2" key="1">
    <citation type="submission" date="2021-03" db="EMBL/GenBank/DDBJ databases">
        <title>Acanthopleuribacteraceae sp. M133.</title>
        <authorList>
            <person name="Wang G."/>
        </authorList>
    </citation>
    <scope>NUCLEOTIDE SEQUENCE</scope>
    <source>
        <strain evidence="2">M133</strain>
    </source>
</reference>
<sequence length="158" mass="17030">MHVSTRWKPRTGIVARWRQVARLAGLVFFALAVILPPAFTGDPPASDPPEQTQPSDDKGEGKDKPKGEDEKSEEEKLVDDGLEAVTDKKAKKSSRLPSGKPPKVDKKPNCSTAELLERYRRGAKAGRGGAHPFREGGGLGPIVKPRQPTRSTGGSGRN</sequence>
<dbReference type="EMBL" id="CP071793">
    <property type="protein sequence ID" value="QTD51444.1"/>
    <property type="molecule type" value="Genomic_DNA"/>
</dbReference>
<feature type="region of interest" description="Disordered" evidence="1">
    <location>
        <begin position="38"/>
        <end position="158"/>
    </location>
</feature>
<dbReference type="AlphaFoldDB" id="A0A8A4TQI6"/>
<dbReference type="RefSeq" id="WP_237381572.1">
    <property type="nucleotide sequence ID" value="NZ_CP071793.1"/>
</dbReference>
<protein>
    <submittedName>
        <fullName evidence="2">Uncharacterized protein</fullName>
    </submittedName>
</protein>
<evidence type="ECO:0000256" key="1">
    <source>
        <dbReference type="SAM" id="MobiDB-lite"/>
    </source>
</evidence>
<name>A0A8A4TQI6_SULCO</name>
<dbReference type="KEGG" id="scor:J3U87_03155"/>
<feature type="compositionally biased region" description="Gly residues" evidence="1">
    <location>
        <begin position="125"/>
        <end position="140"/>
    </location>
</feature>
<gene>
    <name evidence="2" type="ORF">J3U87_03155</name>
</gene>
<organism evidence="2 3">
    <name type="scientific">Sulfidibacter corallicola</name>
    <dbReference type="NCBI Taxonomy" id="2818388"/>
    <lineage>
        <taxon>Bacteria</taxon>
        <taxon>Pseudomonadati</taxon>
        <taxon>Acidobacteriota</taxon>
        <taxon>Holophagae</taxon>
        <taxon>Acanthopleuribacterales</taxon>
        <taxon>Acanthopleuribacteraceae</taxon>
        <taxon>Sulfidibacter</taxon>
    </lineage>
</organism>
<dbReference type="Proteomes" id="UP000663929">
    <property type="component" value="Chromosome"/>
</dbReference>
<feature type="compositionally biased region" description="Basic and acidic residues" evidence="1">
    <location>
        <begin position="55"/>
        <end position="79"/>
    </location>
</feature>
<evidence type="ECO:0000313" key="3">
    <source>
        <dbReference type="Proteomes" id="UP000663929"/>
    </source>
</evidence>
<keyword evidence="3" id="KW-1185">Reference proteome</keyword>